<evidence type="ECO:0000256" key="4">
    <source>
        <dbReference type="ARBA" id="ARBA00022777"/>
    </source>
</evidence>
<dbReference type="AlphaFoldDB" id="A0A9Q0IRC5"/>
<evidence type="ECO:0000256" key="3">
    <source>
        <dbReference type="ARBA" id="ARBA00022741"/>
    </source>
</evidence>
<protein>
    <recommendedName>
        <fullName evidence="6">Protein kinase domain-containing protein</fullName>
    </recommendedName>
</protein>
<dbReference type="PANTHER" id="PTHR24058">
    <property type="entry name" value="DUAL SPECIFICITY PROTEIN KINASE"/>
    <property type="match status" value="1"/>
</dbReference>
<dbReference type="EMBL" id="JANIIK010000040">
    <property type="protein sequence ID" value="KAJ3608109.1"/>
    <property type="molecule type" value="Genomic_DNA"/>
</dbReference>
<accession>A0A9Q0IRC5</accession>
<dbReference type="Proteomes" id="UP001148018">
    <property type="component" value="Unassembled WGS sequence"/>
</dbReference>
<dbReference type="GO" id="GO:0005524">
    <property type="term" value="F:ATP binding"/>
    <property type="evidence" value="ECO:0007669"/>
    <property type="project" value="UniProtKB-KW"/>
</dbReference>
<keyword evidence="8" id="KW-1185">Reference proteome</keyword>
<comment type="caution">
    <text evidence="7">The sequence shown here is derived from an EMBL/GenBank/DDBJ whole genome shotgun (WGS) entry which is preliminary data.</text>
</comment>
<dbReference type="GO" id="GO:0005634">
    <property type="term" value="C:nucleus"/>
    <property type="evidence" value="ECO:0007669"/>
    <property type="project" value="TreeGrafter"/>
</dbReference>
<evidence type="ECO:0000256" key="1">
    <source>
        <dbReference type="ARBA" id="ARBA00022527"/>
    </source>
</evidence>
<dbReference type="OrthoDB" id="437530at2759"/>
<dbReference type="PROSITE" id="PS50011">
    <property type="entry name" value="PROTEIN_KINASE_DOM"/>
    <property type="match status" value="1"/>
</dbReference>
<reference evidence="7" key="1">
    <citation type="submission" date="2022-07" db="EMBL/GenBank/DDBJ databases">
        <title>Chromosome-level genome of Muraenolepis orangiensis.</title>
        <authorList>
            <person name="Kim J."/>
        </authorList>
    </citation>
    <scope>NUCLEOTIDE SEQUENCE</scope>
    <source>
        <strain evidence="7">KU_S4_2022</strain>
        <tissue evidence="7">Muscle</tissue>
    </source>
</reference>
<evidence type="ECO:0000256" key="2">
    <source>
        <dbReference type="ARBA" id="ARBA00022679"/>
    </source>
</evidence>
<keyword evidence="5" id="KW-0067">ATP-binding</keyword>
<dbReference type="Gene3D" id="1.10.510.10">
    <property type="entry name" value="Transferase(Phosphotransferase) domain 1"/>
    <property type="match status" value="1"/>
</dbReference>
<dbReference type="Pfam" id="PF00069">
    <property type="entry name" value="Pkinase"/>
    <property type="match status" value="1"/>
</dbReference>
<keyword evidence="3" id="KW-0547">Nucleotide-binding</keyword>
<dbReference type="InterPro" id="IPR011009">
    <property type="entry name" value="Kinase-like_dom_sf"/>
</dbReference>
<sequence>MSCVIHDSSFTVREGDVLSSASSKYVVECFLGEGSFGKADKRQLVSFMGCFFDGPLICLEYELLDRSLYNVTQASPHGYLPLPTIRYIMEQLAQALLFLTEAGIIHMDLKPENIMVRGQEVKVIDFGSACNAAHCNLAEYHQSLPYRAPEVMLGLPATCSADMWSLGCILAELVQGSMLYPGVKEYHIWQSILKTHEALFQSTEEYGEAGKPHPSASSSLDNVVKVGNVSDDPRAASITDLMKRMLQLDPNLRISPREMLNHPFIYQDRPAQLVQPKNRCPKPRVDSSDTDC</sequence>
<dbReference type="GO" id="GO:0004713">
    <property type="term" value="F:protein tyrosine kinase activity"/>
    <property type="evidence" value="ECO:0007669"/>
    <property type="project" value="TreeGrafter"/>
</dbReference>
<evidence type="ECO:0000259" key="6">
    <source>
        <dbReference type="PROSITE" id="PS50011"/>
    </source>
</evidence>
<dbReference type="SMART" id="SM00220">
    <property type="entry name" value="S_TKc"/>
    <property type="match status" value="1"/>
</dbReference>
<dbReference type="InterPro" id="IPR050494">
    <property type="entry name" value="Ser_Thr_dual-spec_kinase"/>
</dbReference>
<organism evidence="7 8">
    <name type="scientific">Muraenolepis orangiensis</name>
    <name type="common">Patagonian moray cod</name>
    <dbReference type="NCBI Taxonomy" id="630683"/>
    <lineage>
        <taxon>Eukaryota</taxon>
        <taxon>Metazoa</taxon>
        <taxon>Chordata</taxon>
        <taxon>Craniata</taxon>
        <taxon>Vertebrata</taxon>
        <taxon>Euteleostomi</taxon>
        <taxon>Actinopterygii</taxon>
        <taxon>Neopterygii</taxon>
        <taxon>Teleostei</taxon>
        <taxon>Neoteleostei</taxon>
        <taxon>Acanthomorphata</taxon>
        <taxon>Zeiogadaria</taxon>
        <taxon>Gadariae</taxon>
        <taxon>Gadiformes</taxon>
        <taxon>Muraenolepidoidei</taxon>
        <taxon>Muraenolepididae</taxon>
        <taxon>Muraenolepis</taxon>
    </lineage>
</organism>
<proteinExistence type="predicted"/>
<keyword evidence="2" id="KW-0808">Transferase</keyword>
<dbReference type="PANTHER" id="PTHR24058:SF17">
    <property type="entry name" value="HOMEODOMAIN INTERACTING PROTEIN KINASE, ISOFORM D"/>
    <property type="match status" value="1"/>
</dbReference>
<dbReference type="PROSITE" id="PS00108">
    <property type="entry name" value="PROTEIN_KINASE_ST"/>
    <property type="match status" value="1"/>
</dbReference>
<dbReference type="GO" id="GO:0004674">
    <property type="term" value="F:protein serine/threonine kinase activity"/>
    <property type="evidence" value="ECO:0007669"/>
    <property type="project" value="UniProtKB-KW"/>
</dbReference>
<gene>
    <name evidence="7" type="ORF">NHX12_025159</name>
</gene>
<keyword evidence="4" id="KW-0418">Kinase</keyword>
<dbReference type="SUPFAM" id="SSF56112">
    <property type="entry name" value="Protein kinase-like (PK-like)"/>
    <property type="match status" value="1"/>
</dbReference>
<dbReference type="InterPro" id="IPR008271">
    <property type="entry name" value="Ser/Thr_kinase_AS"/>
</dbReference>
<evidence type="ECO:0000313" key="8">
    <source>
        <dbReference type="Proteomes" id="UP001148018"/>
    </source>
</evidence>
<dbReference type="GO" id="GO:0005737">
    <property type="term" value="C:cytoplasm"/>
    <property type="evidence" value="ECO:0007669"/>
    <property type="project" value="TreeGrafter"/>
</dbReference>
<feature type="domain" description="Protein kinase" evidence="6">
    <location>
        <begin position="1"/>
        <end position="265"/>
    </location>
</feature>
<dbReference type="InterPro" id="IPR000719">
    <property type="entry name" value="Prot_kinase_dom"/>
</dbReference>
<evidence type="ECO:0000256" key="5">
    <source>
        <dbReference type="ARBA" id="ARBA00022840"/>
    </source>
</evidence>
<name>A0A9Q0IRC5_9TELE</name>
<evidence type="ECO:0000313" key="7">
    <source>
        <dbReference type="EMBL" id="KAJ3608109.1"/>
    </source>
</evidence>
<keyword evidence="1" id="KW-0723">Serine/threonine-protein kinase</keyword>